<feature type="compositionally biased region" description="Acidic residues" evidence="1">
    <location>
        <begin position="206"/>
        <end position="226"/>
    </location>
</feature>
<feature type="compositionally biased region" description="Acidic residues" evidence="1">
    <location>
        <begin position="160"/>
        <end position="177"/>
    </location>
</feature>
<keyword evidence="3" id="KW-1185">Reference proteome</keyword>
<dbReference type="EMBL" id="BFEA01000082">
    <property type="protein sequence ID" value="GBG67071.1"/>
    <property type="molecule type" value="Genomic_DNA"/>
</dbReference>
<proteinExistence type="predicted"/>
<feature type="compositionally biased region" description="Polar residues" evidence="1">
    <location>
        <begin position="11"/>
        <end position="23"/>
    </location>
</feature>
<sequence length="429" mass="43473">MKTRAPPIVNETRQTVTSTPDITPTRTPILDFLWALAGEEVESPSTNILPTNVPLPLSSCEDDDPVAGDDQICASVSGYPSVEGAGDENDDDGAVDAAVDGAVDGDDSISGFSGFVVPLDRVRDVDDDDDAVDGAVDGAADDAVKDDADGHDSTPGFVDPVDDAGDVDDDDAGDGDVDGAAGGAVDDAIDGDDCISGSVARVGGADDGDDDDDDDDADGSVDDAVDGEFHEGVDGDGIDDDSVDGGDGVNDVSVNGAFNGDGNEKENSFGGAGDGDGCDGLLPVGGAGVGNAPLHWCSPSLLIDSSNSLPFWIDTYKWLSSLSKATAPIMHPPGNLKVHLATVSTLIAFPLGLSKATQTTLIAPSSTKNKLHPSCVSTGSPKLTSCAKLITGTGLPTESAITVPVTRSMVPLSVLNPRTEALALSLAYR</sequence>
<accession>A0A388KAL9</accession>
<gene>
    <name evidence="2" type="ORF">CBR_g78852</name>
</gene>
<dbReference type="AlphaFoldDB" id="A0A388KAL9"/>
<reference evidence="2 3" key="1">
    <citation type="journal article" date="2018" name="Cell">
        <title>The Chara Genome: Secondary Complexity and Implications for Plant Terrestrialization.</title>
        <authorList>
            <person name="Nishiyama T."/>
            <person name="Sakayama H."/>
            <person name="Vries J.D."/>
            <person name="Buschmann H."/>
            <person name="Saint-Marcoux D."/>
            <person name="Ullrich K.K."/>
            <person name="Haas F.B."/>
            <person name="Vanderstraeten L."/>
            <person name="Becker D."/>
            <person name="Lang D."/>
            <person name="Vosolsobe S."/>
            <person name="Rombauts S."/>
            <person name="Wilhelmsson P.K.I."/>
            <person name="Janitza P."/>
            <person name="Kern R."/>
            <person name="Heyl A."/>
            <person name="Rumpler F."/>
            <person name="Villalobos L.I.A.C."/>
            <person name="Clay J.M."/>
            <person name="Skokan R."/>
            <person name="Toyoda A."/>
            <person name="Suzuki Y."/>
            <person name="Kagoshima H."/>
            <person name="Schijlen E."/>
            <person name="Tajeshwar N."/>
            <person name="Catarino B."/>
            <person name="Hetherington A.J."/>
            <person name="Saltykova A."/>
            <person name="Bonnot C."/>
            <person name="Breuninger H."/>
            <person name="Symeonidi A."/>
            <person name="Radhakrishnan G.V."/>
            <person name="Van Nieuwerburgh F."/>
            <person name="Deforce D."/>
            <person name="Chang C."/>
            <person name="Karol K.G."/>
            <person name="Hedrich R."/>
            <person name="Ulvskov P."/>
            <person name="Glockner G."/>
            <person name="Delwiche C.F."/>
            <person name="Petrasek J."/>
            <person name="Van de Peer Y."/>
            <person name="Friml J."/>
            <person name="Beilby M."/>
            <person name="Dolan L."/>
            <person name="Kohara Y."/>
            <person name="Sugano S."/>
            <person name="Fujiyama A."/>
            <person name="Delaux P.-M."/>
            <person name="Quint M."/>
            <person name="TheiBen G."/>
            <person name="Hagemann M."/>
            <person name="Harholt J."/>
            <person name="Dunand C."/>
            <person name="Zachgo S."/>
            <person name="Langdale J."/>
            <person name="Maumus F."/>
            <person name="Straeten D.V.D."/>
            <person name="Gould S.B."/>
            <person name="Rensing S.A."/>
        </authorList>
    </citation>
    <scope>NUCLEOTIDE SEQUENCE [LARGE SCALE GENOMIC DNA]</scope>
    <source>
        <strain evidence="2 3">S276</strain>
    </source>
</reference>
<evidence type="ECO:0000313" key="2">
    <source>
        <dbReference type="EMBL" id="GBG67071.1"/>
    </source>
</evidence>
<evidence type="ECO:0000256" key="1">
    <source>
        <dbReference type="SAM" id="MobiDB-lite"/>
    </source>
</evidence>
<feature type="region of interest" description="Disordered" evidence="1">
    <location>
        <begin position="128"/>
        <end position="271"/>
    </location>
</feature>
<organism evidence="2 3">
    <name type="scientific">Chara braunii</name>
    <name type="common">Braun's stonewort</name>
    <dbReference type="NCBI Taxonomy" id="69332"/>
    <lineage>
        <taxon>Eukaryota</taxon>
        <taxon>Viridiplantae</taxon>
        <taxon>Streptophyta</taxon>
        <taxon>Charophyceae</taxon>
        <taxon>Charales</taxon>
        <taxon>Characeae</taxon>
        <taxon>Chara</taxon>
    </lineage>
</organism>
<name>A0A388KAL9_CHABU</name>
<protein>
    <submittedName>
        <fullName evidence="2">Uncharacterized protein</fullName>
    </submittedName>
</protein>
<feature type="region of interest" description="Disordered" evidence="1">
    <location>
        <begin position="1"/>
        <end position="23"/>
    </location>
</feature>
<feature type="compositionally biased region" description="Acidic residues" evidence="1">
    <location>
        <begin position="234"/>
        <end position="244"/>
    </location>
</feature>
<evidence type="ECO:0000313" key="3">
    <source>
        <dbReference type="Proteomes" id="UP000265515"/>
    </source>
</evidence>
<comment type="caution">
    <text evidence="2">The sequence shown here is derived from an EMBL/GenBank/DDBJ whole genome shotgun (WGS) entry which is preliminary data.</text>
</comment>
<dbReference type="Gramene" id="GBG67071">
    <property type="protein sequence ID" value="GBG67071"/>
    <property type="gene ID" value="CBR_g78852"/>
</dbReference>
<dbReference type="Proteomes" id="UP000265515">
    <property type="component" value="Unassembled WGS sequence"/>
</dbReference>
<feature type="compositionally biased region" description="Basic and acidic residues" evidence="1">
    <location>
        <begin position="142"/>
        <end position="152"/>
    </location>
</feature>